<dbReference type="Proteomes" id="UP001597387">
    <property type="component" value="Unassembled WGS sequence"/>
</dbReference>
<feature type="signal peptide" evidence="1">
    <location>
        <begin position="1"/>
        <end position="21"/>
    </location>
</feature>
<keyword evidence="1" id="KW-0732">Signal</keyword>
<sequence>MKKLLALTFFVACVAGNSAFAQQDKSKRASPPAKVSETLESGAVVTIDYSQPSLKNRTIGKDIAPYGKVWRTGANEATIFEVSKNVTVEGKPLPAGKYSLFTIPGEKEWTIIFNKNWDQWGTNYKEETDQLRINVKPESGESAKELFTISLAKNGEVSLEWGKTEVEFEVK</sequence>
<dbReference type="Pfam" id="PF11138">
    <property type="entry name" value="DUF2911"/>
    <property type="match status" value="1"/>
</dbReference>
<reference evidence="3" key="1">
    <citation type="journal article" date="2019" name="Int. J. Syst. Evol. Microbiol.">
        <title>The Global Catalogue of Microorganisms (GCM) 10K type strain sequencing project: providing services to taxonomists for standard genome sequencing and annotation.</title>
        <authorList>
            <consortium name="The Broad Institute Genomics Platform"/>
            <consortium name="The Broad Institute Genome Sequencing Center for Infectious Disease"/>
            <person name="Wu L."/>
            <person name="Ma J."/>
        </authorList>
    </citation>
    <scope>NUCLEOTIDE SEQUENCE [LARGE SCALE GENOMIC DNA]</scope>
    <source>
        <strain evidence="3">KCTC 42217</strain>
    </source>
</reference>
<name>A0ABW4ZPT9_9SPHI</name>
<protein>
    <submittedName>
        <fullName evidence="2">DUF2911 domain-containing protein</fullName>
    </submittedName>
</protein>
<evidence type="ECO:0000313" key="3">
    <source>
        <dbReference type="Proteomes" id="UP001597387"/>
    </source>
</evidence>
<gene>
    <name evidence="2" type="ORF">ACFSJU_13875</name>
</gene>
<dbReference type="InterPro" id="IPR021314">
    <property type="entry name" value="DUF2911"/>
</dbReference>
<dbReference type="EMBL" id="JBHUHZ010000002">
    <property type="protein sequence ID" value="MFD2163492.1"/>
    <property type="molecule type" value="Genomic_DNA"/>
</dbReference>
<organism evidence="2 3">
    <name type="scientific">Paradesertivirga mongoliensis</name>
    <dbReference type="NCBI Taxonomy" id="2100740"/>
    <lineage>
        <taxon>Bacteria</taxon>
        <taxon>Pseudomonadati</taxon>
        <taxon>Bacteroidota</taxon>
        <taxon>Sphingobacteriia</taxon>
        <taxon>Sphingobacteriales</taxon>
        <taxon>Sphingobacteriaceae</taxon>
        <taxon>Paradesertivirga</taxon>
    </lineage>
</organism>
<dbReference type="RefSeq" id="WP_255900784.1">
    <property type="nucleotide sequence ID" value="NZ_JAFMZO010000002.1"/>
</dbReference>
<proteinExistence type="predicted"/>
<comment type="caution">
    <text evidence="2">The sequence shown here is derived from an EMBL/GenBank/DDBJ whole genome shotgun (WGS) entry which is preliminary data.</text>
</comment>
<keyword evidence="3" id="KW-1185">Reference proteome</keyword>
<accession>A0ABW4ZPT9</accession>
<evidence type="ECO:0000313" key="2">
    <source>
        <dbReference type="EMBL" id="MFD2163492.1"/>
    </source>
</evidence>
<evidence type="ECO:0000256" key="1">
    <source>
        <dbReference type="SAM" id="SignalP"/>
    </source>
</evidence>
<feature type="chain" id="PRO_5046833676" evidence="1">
    <location>
        <begin position="22"/>
        <end position="171"/>
    </location>
</feature>